<keyword evidence="3" id="KW-1185">Reference proteome</keyword>
<name>A0ABV5FIU6_9FLAO</name>
<dbReference type="EMBL" id="JBHMEX010000014">
    <property type="protein sequence ID" value="MFB9063377.1"/>
    <property type="molecule type" value="Genomic_DNA"/>
</dbReference>
<evidence type="ECO:0000256" key="1">
    <source>
        <dbReference type="SAM" id="MobiDB-lite"/>
    </source>
</evidence>
<feature type="region of interest" description="Disordered" evidence="1">
    <location>
        <begin position="135"/>
        <end position="154"/>
    </location>
</feature>
<proteinExistence type="predicted"/>
<protein>
    <submittedName>
        <fullName evidence="2">Uncharacterized protein</fullName>
    </submittedName>
</protein>
<gene>
    <name evidence="2" type="ORF">ACFFUQ_05025</name>
</gene>
<dbReference type="RefSeq" id="WP_290267216.1">
    <property type="nucleotide sequence ID" value="NZ_JAUFQQ010000005.1"/>
</dbReference>
<organism evidence="2 3">
    <name type="scientific">Flavobacterium branchiarum</name>
    <dbReference type="NCBI Taxonomy" id="1114870"/>
    <lineage>
        <taxon>Bacteria</taxon>
        <taxon>Pseudomonadati</taxon>
        <taxon>Bacteroidota</taxon>
        <taxon>Flavobacteriia</taxon>
        <taxon>Flavobacteriales</taxon>
        <taxon>Flavobacteriaceae</taxon>
        <taxon>Flavobacterium</taxon>
    </lineage>
</organism>
<dbReference type="Proteomes" id="UP001589589">
    <property type="component" value="Unassembled WGS sequence"/>
</dbReference>
<sequence>MYLYKTSENNYEALIFEIFPDKNSKNSSQSIDGGDFNGYISSWDLKNGFIKAAQFENNKIVQEGLIAMLSSANNNEQSKMIADPCYYCPDEEEPTGGSGGFPGTPLRDVVITSPSSPPSFPPMTYIPRGPSYGGVTNPSEYTNPPRGGGGSSGGGVTAPVQIIDALTEKAKCLNALLNKNGNSFVQKILSNFVGKSEFDIKIVSKDKVFSDETKTKELNGRTLPPINKTITIEISIAKTNENSALDAARTILHEYIHADIFRKLNTTTGTNQEKLDFKTTYEAYGNQHNTIASMYLNSMREALKEFHKNVLTDDYNKYINYYGEVPSDAFYEALAWGGLRDNNVKAWTDLSADKKAAIEKLASRVPLLSKLVPCPQQNN</sequence>
<reference evidence="2 3" key="1">
    <citation type="submission" date="2024-09" db="EMBL/GenBank/DDBJ databases">
        <authorList>
            <person name="Sun Q."/>
            <person name="Mori K."/>
        </authorList>
    </citation>
    <scope>NUCLEOTIDE SEQUENCE [LARGE SCALE GENOMIC DNA]</scope>
    <source>
        <strain evidence="2 3">CECT 7908</strain>
    </source>
</reference>
<comment type="caution">
    <text evidence="2">The sequence shown here is derived from an EMBL/GenBank/DDBJ whole genome shotgun (WGS) entry which is preliminary data.</text>
</comment>
<evidence type="ECO:0000313" key="3">
    <source>
        <dbReference type="Proteomes" id="UP001589589"/>
    </source>
</evidence>
<accession>A0ABV5FIU6</accession>
<evidence type="ECO:0000313" key="2">
    <source>
        <dbReference type="EMBL" id="MFB9063377.1"/>
    </source>
</evidence>